<dbReference type="Gene3D" id="3.20.20.140">
    <property type="entry name" value="Metal-dependent hydrolases"/>
    <property type="match status" value="1"/>
</dbReference>
<proteinExistence type="predicted"/>
<protein>
    <submittedName>
        <fullName evidence="1">Membrane dipeptidase</fullName>
    </submittedName>
</protein>
<dbReference type="CDD" id="cd01301">
    <property type="entry name" value="rDP_like"/>
    <property type="match status" value="1"/>
</dbReference>
<dbReference type="SUPFAM" id="SSF51556">
    <property type="entry name" value="Metallo-dependent hydrolases"/>
    <property type="match status" value="1"/>
</dbReference>
<dbReference type="GO" id="GO:0006508">
    <property type="term" value="P:proteolysis"/>
    <property type="evidence" value="ECO:0007669"/>
    <property type="project" value="InterPro"/>
</dbReference>
<dbReference type="Pfam" id="PF01244">
    <property type="entry name" value="Peptidase_M19"/>
    <property type="match status" value="1"/>
</dbReference>
<dbReference type="PANTHER" id="PTHR10443:SF12">
    <property type="entry name" value="DIPEPTIDASE"/>
    <property type="match status" value="1"/>
</dbReference>
<sequence length="336" mass="37149">MLFDGHNDLPWQIHKLAKGSVDRLDLTVPQPLLHTDFPKLKQSGLKAQFWSVYVPADTYQQGTSLTQTLEQIQIVRKLAQKYPDQLELAYSSADIERIVAQGKIASLMGAEGGYSIQCSIPILQQLYREGVRYMTLTHSKTIEWADSATDQPQHGGLTPFGEEVVREMNRLGMLVDLSHVSEETMLDALDITKAPVIFSHSSAKAICNHPRNVSDAVLKRVTANGGIVMVNFMSGYIVPTERLKANPKDVGTLDDVVDHIVHIAKVAGVEHVGIGSDFDGVRQLPRGLEDVSKYPDLTKELIRRGFTKPQIHAILGGNILRVLKEAEQVAKSSKQP</sequence>
<comment type="caution">
    <text evidence="1">The sequence shown here is derived from an EMBL/GenBank/DDBJ whole genome shotgun (WGS) entry which is preliminary data.</text>
</comment>
<evidence type="ECO:0000313" key="1">
    <source>
        <dbReference type="EMBL" id="ODA35553.1"/>
    </source>
</evidence>
<dbReference type="AlphaFoldDB" id="A0A1C3EQN4"/>
<accession>A0A1C3EQN4</accession>
<dbReference type="STRING" id="1841610.A6X21_16865"/>
<keyword evidence="2" id="KW-1185">Reference proteome</keyword>
<name>A0A1C3EQN4_9PLAN</name>
<reference evidence="1 2" key="1">
    <citation type="submission" date="2016-05" db="EMBL/GenBank/DDBJ databases">
        <title>Genomic and physiological characterization of Planctopirus sp. isolated from fresh water lake.</title>
        <authorList>
            <person name="Subhash Y."/>
            <person name="Ramana C."/>
        </authorList>
    </citation>
    <scope>NUCLEOTIDE SEQUENCE [LARGE SCALE GENOMIC DNA]</scope>
    <source>
        <strain evidence="1 2">JC280</strain>
    </source>
</reference>
<dbReference type="GO" id="GO:0070573">
    <property type="term" value="F:metallodipeptidase activity"/>
    <property type="evidence" value="ECO:0007669"/>
    <property type="project" value="InterPro"/>
</dbReference>
<dbReference type="EMBL" id="LYDR01000033">
    <property type="protein sequence ID" value="ODA35553.1"/>
    <property type="molecule type" value="Genomic_DNA"/>
</dbReference>
<evidence type="ECO:0000313" key="2">
    <source>
        <dbReference type="Proteomes" id="UP000094828"/>
    </source>
</evidence>
<organism evidence="1 2">
    <name type="scientific">Planctopirus hydrillae</name>
    <dbReference type="NCBI Taxonomy" id="1841610"/>
    <lineage>
        <taxon>Bacteria</taxon>
        <taxon>Pseudomonadati</taxon>
        <taxon>Planctomycetota</taxon>
        <taxon>Planctomycetia</taxon>
        <taxon>Planctomycetales</taxon>
        <taxon>Planctomycetaceae</taxon>
        <taxon>Planctopirus</taxon>
    </lineage>
</organism>
<dbReference type="PANTHER" id="PTHR10443">
    <property type="entry name" value="MICROSOMAL DIPEPTIDASE"/>
    <property type="match status" value="1"/>
</dbReference>
<dbReference type="Proteomes" id="UP000094828">
    <property type="component" value="Unassembled WGS sequence"/>
</dbReference>
<dbReference type="InterPro" id="IPR008257">
    <property type="entry name" value="Pept_M19"/>
</dbReference>
<dbReference type="PROSITE" id="PS51365">
    <property type="entry name" value="RENAL_DIPEPTIDASE_2"/>
    <property type="match status" value="1"/>
</dbReference>
<gene>
    <name evidence="1" type="ORF">A6X21_16865</name>
</gene>
<dbReference type="InterPro" id="IPR032466">
    <property type="entry name" value="Metal_Hydrolase"/>
</dbReference>